<keyword evidence="4" id="KW-1185">Reference proteome</keyword>
<feature type="chain" id="PRO_5046617604" evidence="2">
    <location>
        <begin position="18"/>
        <end position="127"/>
    </location>
</feature>
<sequence>MKYLWLISAVFAGIIVAAPVKNSSGDNSDVSSAIEQIQSNLDRDNPNETPANGSEDDLNGDGVINFFEAGAQADKRANKDSDISSAIEQIQSNLDRNNPNGTPANGSEDDLNGDGVINLFEAGAQAD</sequence>
<reference evidence="3 4" key="1">
    <citation type="journal article" date="2024" name="IMA Fungus">
        <title>IMA Genome - F19 : A genome assembly and annotation guide to empower mycologists, including annotated draft genome sequences of Ceratocystis pirilliformis, Diaporthe australafricana, Fusarium ophioides, Paecilomyces lecythidis, and Sporothrix stenoceras.</title>
        <authorList>
            <person name="Aylward J."/>
            <person name="Wilson A.M."/>
            <person name="Visagie C.M."/>
            <person name="Spraker J."/>
            <person name="Barnes I."/>
            <person name="Buitendag C."/>
            <person name="Ceriani C."/>
            <person name="Del Mar Angel L."/>
            <person name="du Plessis D."/>
            <person name="Fuchs T."/>
            <person name="Gasser K."/>
            <person name="Kramer D."/>
            <person name="Li W."/>
            <person name="Munsamy K."/>
            <person name="Piso A."/>
            <person name="Price J.L."/>
            <person name="Sonnekus B."/>
            <person name="Thomas C."/>
            <person name="van der Nest A."/>
            <person name="van Dijk A."/>
            <person name="van Heerden A."/>
            <person name="van Vuuren N."/>
            <person name="Yilmaz N."/>
            <person name="Duong T.A."/>
            <person name="van der Merwe N.A."/>
            <person name="Wingfield M.J."/>
            <person name="Wingfield B.D."/>
        </authorList>
    </citation>
    <scope>NUCLEOTIDE SEQUENCE [LARGE SCALE GENOMIC DNA]</scope>
    <source>
        <strain evidence="3 4">CMW 18300</strain>
    </source>
</reference>
<protein>
    <submittedName>
        <fullName evidence="3">Uncharacterized protein</fullName>
    </submittedName>
</protein>
<feature type="region of interest" description="Disordered" evidence="1">
    <location>
        <begin position="22"/>
        <end position="62"/>
    </location>
</feature>
<proteinExistence type="predicted"/>
<dbReference type="Proteomes" id="UP001583177">
    <property type="component" value="Unassembled WGS sequence"/>
</dbReference>
<dbReference type="EMBL" id="JAWRVE010000087">
    <property type="protein sequence ID" value="KAL1861409.1"/>
    <property type="molecule type" value="Genomic_DNA"/>
</dbReference>
<name>A0ABR3WGI7_9PEZI</name>
<comment type="caution">
    <text evidence="3">The sequence shown here is derived from an EMBL/GenBank/DDBJ whole genome shotgun (WGS) entry which is preliminary data.</text>
</comment>
<evidence type="ECO:0000256" key="1">
    <source>
        <dbReference type="SAM" id="MobiDB-lite"/>
    </source>
</evidence>
<evidence type="ECO:0000313" key="3">
    <source>
        <dbReference type="EMBL" id="KAL1861409.1"/>
    </source>
</evidence>
<feature type="compositionally biased region" description="Polar residues" evidence="1">
    <location>
        <begin position="22"/>
        <end position="40"/>
    </location>
</feature>
<feature type="region of interest" description="Disordered" evidence="1">
    <location>
        <begin position="91"/>
        <end position="127"/>
    </location>
</feature>
<gene>
    <name evidence="3" type="ORF">Daus18300_008940</name>
</gene>
<feature type="compositionally biased region" description="Polar residues" evidence="1">
    <location>
        <begin position="91"/>
        <end position="105"/>
    </location>
</feature>
<organism evidence="3 4">
    <name type="scientific">Diaporthe australafricana</name>
    <dbReference type="NCBI Taxonomy" id="127596"/>
    <lineage>
        <taxon>Eukaryota</taxon>
        <taxon>Fungi</taxon>
        <taxon>Dikarya</taxon>
        <taxon>Ascomycota</taxon>
        <taxon>Pezizomycotina</taxon>
        <taxon>Sordariomycetes</taxon>
        <taxon>Sordariomycetidae</taxon>
        <taxon>Diaporthales</taxon>
        <taxon>Diaporthaceae</taxon>
        <taxon>Diaporthe</taxon>
    </lineage>
</organism>
<evidence type="ECO:0000256" key="2">
    <source>
        <dbReference type="SAM" id="SignalP"/>
    </source>
</evidence>
<accession>A0ABR3WGI7</accession>
<feature type="signal peptide" evidence="2">
    <location>
        <begin position="1"/>
        <end position="17"/>
    </location>
</feature>
<evidence type="ECO:0000313" key="4">
    <source>
        <dbReference type="Proteomes" id="UP001583177"/>
    </source>
</evidence>
<keyword evidence="2" id="KW-0732">Signal</keyword>